<keyword evidence="3 8" id="KW-0812">Transmembrane</keyword>
<keyword evidence="7" id="KW-0325">Glycoprotein</keyword>
<evidence type="ECO:0000256" key="4">
    <source>
        <dbReference type="ARBA" id="ARBA00022989"/>
    </source>
</evidence>
<dbReference type="EMBL" id="JBDJPC010000004">
    <property type="protein sequence ID" value="KAL1506262.1"/>
    <property type="molecule type" value="Genomic_DNA"/>
</dbReference>
<reference evidence="10 11" key="1">
    <citation type="submission" date="2024-05" db="EMBL/GenBank/DDBJ databases">
        <title>Genetic variation in Jamaican populations of the coffee berry borer (Hypothenemus hampei).</title>
        <authorList>
            <person name="Errbii M."/>
            <person name="Myrie A."/>
        </authorList>
    </citation>
    <scope>NUCLEOTIDE SEQUENCE [LARGE SCALE GENOMIC DNA]</scope>
    <source>
        <strain evidence="10">JA-Hopewell-2020-01-JO</strain>
        <tissue evidence="10">Whole body</tissue>
    </source>
</reference>
<comment type="caution">
    <text evidence="10">The sequence shown here is derived from an EMBL/GenBank/DDBJ whole genome shotgun (WGS) entry which is preliminary data.</text>
</comment>
<dbReference type="Proteomes" id="UP001566132">
    <property type="component" value="Unassembled WGS sequence"/>
</dbReference>
<sequence length="610" mass="71364">MSHWSKMRVISLFLIECTVLAIGTSEMNVDSQMNFIFDVVKERKPHNVILMQLCWSKDKVIELERKLLTNNFKYQFIKNAKSIPYKTHHYTIVGDTECNFHLLYEYAVENFLLPYPNLWIVFGNATNLKETNYFIPINSLWIMPTAFGVKTLYKINKKLQDYEETISGKVSDIDIIHNRIDFKKHPIRVTYVMNNNETFEHFKDYRNTTVNNFSKIVYLLYQHIFLFLNATEIQVFQDTWGFETKDKNRVFAPGLFNDLHSDRSDIAGSVAFTPPNRLKYFTFIFAPIRGASITMVFRAPPLAYNKNIFLLPFDQFVWISIGVIFLFYNFMLNIVYSVERKREKSENGNKVGFFDIVMLQLAITCQMDVDWMPKSLSGKLSVFFLLIFYTFLYTAFSAKILLLLQSNTNAITDIAGLYKAGFDFAIENQPYNIYYVTVPTSRSNEYWRKKIYENKILTPQGPRFINALTGIQLVRDTYLAFHVASLTVFPEMEKTYTTTQACSVRLVDSFFKSDIPHIALPKNSSYSKFFLLSYRRLEEIGIHSREHQRCFKQKLHCSGRTNTVVSVGFREVYFPFFIYIAGFLLSVCIFAMEHLIKMSSKYPINCCKKN</sequence>
<organism evidence="10 11">
    <name type="scientific">Hypothenemus hampei</name>
    <name type="common">Coffee berry borer</name>
    <dbReference type="NCBI Taxonomy" id="57062"/>
    <lineage>
        <taxon>Eukaryota</taxon>
        <taxon>Metazoa</taxon>
        <taxon>Ecdysozoa</taxon>
        <taxon>Arthropoda</taxon>
        <taxon>Hexapoda</taxon>
        <taxon>Insecta</taxon>
        <taxon>Pterygota</taxon>
        <taxon>Neoptera</taxon>
        <taxon>Endopterygota</taxon>
        <taxon>Coleoptera</taxon>
        <taxon>Polyphaga</taxon>
        <taxon>Cucujiformia</taxon>
        <taxon>Curculionidae</taxon>
        <taxon>Scolytinae</taxon>
        <taxon>Hypothenemus</taxon>
    </lineage>
</organism>
<keyword evidence="2" id="KW-1003">Cell membrane</keyword>
<evidence type="ECO:0000256" key="5">
    <source>
        <dbReference type="ARBA" id="ARBA00023136"/>
    </source>
</evidence>
<keyword evidence="6" id="KW-0675">Receptor</keyword>
<feature type="chain" id="PRO_5044867238" description="Ionotropic receptor" evidence="9">
    <location>
        <begin position="22"/>
        <end position="610"/>
    </location>
</feature>
<protein>
    <recommendedName>
        <fullName evidence="12">Ionotropic receptor</fullName>
    </recommendedName>
</protein>
<comment type="subcellular location">
    <subcellularLocation>
        <location evidence="1">Cell membrane</location>
        <topology evidence="1">Multi-pass membrane protein</topology>
    </subcellularLocation>
</comment>
<feature type="transmembrane region" description="Helical" evidence="8">
    <location>
        <begin position="572"/>
        <end position="592"/>
    </location>
</feature>
<evidence type="ECO:0000256" key="3">
    <source>
        <dbReference type="ARBA" id="ARBA00022692"/>
    </source>
</evidence>
<evidence type="ECO:0000313" key="10">
    <source>
        <dbReference type="EMBL" id="KAL1506262.1"/>
    </source>
</evidence>
<keyword evidence="9" id="KW-0732">Signal</keyword>
<accession>A0ABD1EZ03</accession>
<evidence type="ECO:0000313" key="11">
    <source>
        <dbReference type="Proteomes" id="UP001566132"/>
    </source>
</evidence>
<feature type="signal peptide" evidence="9">
    <location>
        <begin position="1"/>
        <end position="21"/>
    </location>
</feature>
<dbReference type="GO" id="GO:0005886">
    <property type="term" value="C:plasma membrane"/>
    <property type="evidence" value="ECO:0007669"/>
    <property type="project" value="UniProtKB-SubCell"/>
</dbReference>
<dbReference type="AlphaFoldDB" id="A0ABD1EZ03"/>
<evidence type="ECO:0000256" key="2">
    <source>
        <dbReference type="ARBA" id="ARBA00022475"/>
    </source>
</evidence>
<feature type="transmembrane region" description="Helical" evidence="8">
    <location>
        <begin position="316"/>
        <end position="336"/>
    </location>
</feature>
<dbReference type="PANTHER" id="PTHR42643:SF33">
    <property type="entry name" value="GLUTAMATE RECEPTOR 2-LIKE PROTEIN"/>
    <property type="match status" value="1"/>
</dbReference>
<evidence type="ECO:0000256" key="9">
    <source>
        <dbReference type="SAM" id="SignalP"/>
    </source>
</evidence>
<dbReference type="Gene3D" id="1.10.287.70">
    <property type="match status" value="1"/>
</dbReference>
<evidence type="ECO:0000256" key="8">
    <source>
        <dbReference type="SAM" id="Phobius"/>
    </source>
</evidence>
<name>A0ABD1EZ03_HYPHA</name>
<evidence type="ECO:0000256" key="6">
    <source>
        <dbReference type="ARBA" id="ARBA00023170"/>
    </source>
</evidence>
<keyword evidence="4 8" id="KW-1133">Transmembrane helix</keyword>
<keyword evidence="5 8" id="KW-0472">Membrane</keyword>
<feature type="transmembrane region" description="Helical" evidence="8">
    <location>
        <begin position="382"/>
        <end position="404"/>
    </location>
</feature>
<dbReference type="PANTHER" id="PTHR42643">
    <property type="entry name" value="IONOTROPIC RECEPTOR 20A-RELATED"/>
    <property type="match status" value="1"/>
</dbReference>
<evidence type="ECO:0008006" key="12">
    <source>
        <dbReference type="Google" id="ProtNLM"/>
    </source>
</evidence>
<dbReference type="InterPro" id="IPR052192">
    <property type="entry name" value="Insect_Ionotropic_Sensory_Rcpt"/>
</dbReference>
<keyword evidence="11" id="KW-1185">Reference proteome</keyword>
<evidence type="ECO:0000256" key="1">
    <source>
        <dbReference type="ARBA" id="ARBA00004651"/>
    </source>
</evidence>
<proteinExistence type="predicted"/>
<gene>
    <name evidence="10" type="ORF">ABEB36_005656</name>
</gene>
<dbReference type="SUPFAM" id="SSF53850">
    <property type="entry name" value="Periplasmic binding protein-like II"/>
    <property type="match status" value="1"/>
</dbReference>
<evidence type="ECO:0000256" key="7">
    <source>
        <dbReference type="ARBA" id="ARBA00023180"/>
    </source>
</evidence>